<feature type="transmembrane region" description="Helical" evidence="2">
    <location>
        <begin position="31"/>
        <end position="56"/>
    </location>
</feature>
<feature type="region of interest" description="Disordered" evidence="1">
    <location>
        <begin position="108"/>
        <end position="144"/>
    </location>
</feature>
<dbReference type="HOGENOM" id="CLU_1076446_0_0_0"/>
<protein>
    <submittedName>
        <fullName evidence="3">Uncharacterized protein</fullName>
    </submittedName>
</protein>
<evidence type="ECO:0000313" key="4">
    <source>
        <dbReference type="Proteomes" id="UP000006791"/>
    </source>
</evidence>
<proteinExistence type="predicted"/>
<accession>G2LHW1</accession>
<dbReference type="Proteomes" id="UP000006791">
    <property type="component" value="Chromosome 1"/>
</dbReference>
<dbReference type="AlphaFoldDB" id="G2LHW1"/>
<dbReference type="KEGG" id="ctm:Cabther_A0254"/>
<keyword evidence="2" id="KW-0812">Transmembrane</keyword>
<organism evidence="3 4">
    <name type="scientific">Chloracidobacterium thermophilum (strain B)</name>
    <dbReference type="NCBI Taxonomy" id="981222"/>
    <lineage>
        <taxon>Bacteria</taxon>
        <taxon>Pseudomonadati</taxon>
        <taxon>Acidobacteriota</taxon>
        <taxon>Terriglobia</taxon>
        <taxon>Terriglobales</taxon>
        <taxon>Acidobacteriaceae</taxon>
        <taxon>Chloracidobacterium</taxon>
    </lineage>
</organism>
<keyword evidence="2" id="KW-1133">Transmembrane helix</keyword>
<dbReference type="EMBL" id="CP002514">
    <property type="protein sequence ID" value="AEP11021.1"/>
    <property type="molecule type" value="Genomic_DNA"/>
</dbReference>
<evidence type="ECO:0000256" key="1">
    <source>
        <dbReference type="SAM" id="MobiDB-lite"/>
    </source>
</evidence>
<feature type="compositionally biased region" description="Low complexity" evidence="1">
    <location>
        <begin position="125"/>
        <end position="134"/>
    </location>
</feature>
<reference evidence="3 4" key="1">
    <citation type="journal article" date="2012" name="Environ. Microbiol.">
        <title>Complete genome of Candidatus Chloracidobacterium thermophilum, a chlorophyll-based photoheterotroph belonging to the phylum Acidobacteria.</title>
        <authorList>
            <person name="Garcia Costas A.M."/>
            <person name="Liu Z."/>
            <person name="Tomsho L.P."/>
            <person name="Schuster S.C."/>
            <person name="Ward D.M."/>
            <person name="Bryant D.A."/>
        </authorList>
    </citation>
    <scope>NUCLEOTIDE SEQUENCE [LARGE SCALE GENOMIC DNA]</scope>
    <source>
        <strain evidence="3 4">B</strain>
    </source>
</reference>
<evidence type="ECO:0000256" key="2">
    <source>
        <dbReference type="SAM" id="Phobius"/>
    </source>
</evidence>
<sequence length="258" mass="27951">MQVANPELQKDVVTMQPVGYAPPPPAKKRNVWWWVLGGCGVLTLLGIVAVGVVLYFGYRFVDEASKNPVRTAAKVVELANPDIEVVAVDEEKELVTFRDKKTGTTTTVSLKELEKKAKSGDGTGSPEPSAGSQPPSSPPEVGIGDKDNLPNWVLVYPGAKVTAKVTSGSGNKVSGSLTLMTRDRPEAVFSFYETKLGSLGFSMTRVTAGGYRTINAKRPSGENLTVMVMKVESDDRREDDRTEDDDDYTSIVITYKSE</sequence>
<name>G2LHW1_CHLTF</name>
<evidence type="ECO:0000313" key="3">
    <source>
        <dbReference type="EMBL" id="AEP11021.1"/>
    </source>
</evidence>
<keyword evidence="2" id="KW-0472">Membrane</keyword>
<keyword evidence="4" id="KW-1185">Reference proteome</keyword>
<gene>
    <name evidence="3" type="ordered locus">Cabther_A0254</name>
</gene>